<evidence type="ECO:0000313" key="2">
    <source>
        <dbReference type="Proteomes" id="UP000789525"/>
    </source>
</evidence>
<dbReference type="Proteomes" id="UP000789525">
    <property type="component" value="Unassembled WGS sequence"/>
</dbReference>
<name>A0ACA9L5F3_9GLOM</name>
<sequence length="320" mass="36327">MLERFSLVVGGAALGIFSTIYYRQISLPSQLPEKGPTPLPLLAEPIPFGYPGPVNDQLPRKAYFASYNRRLRHPDWVLEHITKESLKRGEDVDRSKSPFREDLAIPEMFRAKVLDYFKSGFDRGHMAPAADAKTSQDALDETFLLTNIAPQVGNGFNRDYWSFLEEFCRRLVTKENFSDVYVFTGPAYLPRKEDGKFYVKYQLIGDPPIIAVPTHFYKIILAIKDDKNSSNGQLRALGSFLVPNQRIPNSDPLEDYLVPLDAIERTTGLKFFENLEKSTTIPLCKAVKCQLVANPKYVPEELRNSTSEQKAIPKQNEKTS</sequence>
<gene>
    <name evidence="1" type="ORF">ACOLOM_LOCUS3243</name>
</gene>
<protein>
    <submittedName>
        <fullName evidence="1">5277_t:CDS:1</fullName>
    </submittedName>
</protein>
<keyword evidence="2" id="KW-1185">Reference proteome</keyword>
<organism evidence="1 2">
    <name type="scientific">Acaulospora colombiana</name>
    <dbReference type="NCBI Taxonomy" id="27376"/>
    <lineage>
        <taxon>Eukaryota</taxon>
        <taxon>Fungi</taxon>
        <taxon>Fungi incertae sedis</taxon>
        <taxon>Mucoromycota</taxon>
        <taxon>Glomeromycotina</taxon>
        <taxon>Glomeromycetes</taxon>
        <taxon>Diversisporales</taxon>
        <taxon>Acaulosporaceae</taxon>
        <taxon>Acaulospora</taxon>
    </lineage>
</organism>
<evidence type="ECO:0000313" key="1">
    <source>
        <dbReference type="EMBL" id="CAG8511573.1"/>
    </source>
</evidence>
<accession>A0ACA9L5F3</accession>
<dbReference type="EMBL" id="CAJVPT010004730">
    <property type="protein sequence ID" value="CAG8511573.1"/>
    <property type="molecule type" value="Genomic_DNA"/>
</dbReference>
<reference evidence="1" key="1">
    <citation type="submission" date="2021-06" db="EMBL/GenBank/DDBJ databases">
        <authorList>
            <person name="Kallberg Y."/>
            <person name="Tangrot J."/>
            <person name="Rosling A."/>
        </authorList>
    </citation>
    <scope>NUCLEOTIDE SEQUENCE</scope>
    <source>
        <strain evidence="1">CL356</strain>
    </source>
</reference>
<proteinExistence type="predicted"/>
<comment type="caution">
    <text evidence="1">The sequence shown here is derived from an EMBL/GenBank/DDBJ whole genome shotgun (WGS) entry which is preliminary data.</text>
</comment>